<dbReference type="GO" id="GO:0016627">
    <property type="term" value="F:oxidoreductase activity, acting on the CH-CH group of donors"/>
    <property type="evidence" value="ECO:0007669"/>
    <property type="project" value="InterPro"/>
</dbReference>
<dbReference type="InterPro" id="IPR006091">
    <property type="entry name" value="Acyl-CoA_Oxase/DH_mid-dom"/>
</dbReference>
<dbReference type="PATRIC" id="fig|1789004.3.peg.477"/>
<evidence type="ECO:0000256" key="9">
    <source>
        <dbReference type="ARBA" id="ARBA00069043"/>
    </source>
</evidence>
<evidence type="ECO:0000313" key="16">
    <source>
        <dbReference type="Proteomes" id="UP000075653"/>
    </source>
</evidence>
<dbReference type="Gene3D" id="1.10.540.10">
    <property type="entry name" value="Acyl-CoA dehydrogenase/oxidase, N-terminal domain"/>
    <property type="match status" value="1"/>
</dbReference>
<evidence type="ECO:0000259" key="13">
    <source>
        <dbReference type="Pfam" id="PF02771"/>
    </source>
</evidence>
<evidence type="ECO:0000256" key="1">
    <source>
        <dbReference type="ARBA" id="ARBA00001974"/>
    </source>
</evidence>
<dbReference type="STRING" id="1789004.FEMY_04780"/>
<comment type="catalytic activity">
    <reaction evidence="6">
        <text>3-(methylsulfanyl)propanoyl-CoA + oxidized [electron-transfer flavoprotein] + H(+) = 3-(methylsulfanyl)acryloyl-CoA + reduced [electron-transfer flavoprotein]</text>
        <dbReference type="Rhea" id="RHEA:52612"/>
        <dbReference type="Rhea" id="RHEA-COMP:10685"/>
        <dbReference type="Rhea" id="RHEA-COMP:10686"/>
        <dbReference type="ChEBI" id="CHEBI:15378"/>
        <dbReference type="ChEBI" id="CHEBI:57692"/>
        <dbReference type="ChEBI" id="CHEBI:58307"/>
        <dbReference type="ChEBI" id="CHEBI:82815"/>
        <dbReference type="ChEBI" id="CHEBI:84994"/>
        <dbReference type="EC" id="1.3.99.41"/>
    </reaction>
    <physiologicalReaction direction="left-to-right" evidence="6">
        <dbReference type="Rhea" id="RHEA:52613"/>
    </physiologicalReaction>
</comment>
<dbReference type="Gene3D" id="1.20.140.10">
    <property type="entry name" value="Butyryl-CoA Dehydrogenase, subunit A, domain 3"/>
    <property type="match status" value="1"/>
</dbReference>
<dbReference type="RefSeq" id="WP_062187487.1">
    <property type="nucleotide sequence ID" value="NZ_LRRD01000007.1"/>
</dbReference>
<dbReference type="InterPro" id="IPR052166">
    <property type="entry name" value="Diverse_Acyl-CoA_DH"/>
</dbReference>
<dbReference type="Pfam" id="PF12806">
    <property type="entry name" value="Acyl-CoA_dh_C"/>
    <property type="match status" value="1"/>
</dbReference>
<dbReference type="EC" id="1.3.99.41" evidence="8"/>
<evidence type="ECO:0000256" key="5">
    <source>
        <dbReference type="ARBA" id="ARBA00023002"/>
    </source>
</evidence>
<evidence type="ECO:0000256" key="7">
    <source>
        <dbReference type="ARBA" id="ARBA00058683"/>
    </source>
</evidence>
<dbReference type="Pfam" id="PF02770">
    <property type="entry name" value="Acyl-CoA_dh_M"/>
    <property type="match status" value="1"/>
</dbReference>
<evidence type="ECO:0000256" key="3">
    <source>
        <dbReference type="ARBA" id="ARBA00022630"/>
    </source>
</evidence>
<evidence type="ECO:0000256" key="4">
    <source>
        <dbReference type="ARBA" id="ARBA00022827"/>
    </source>
</evidence>
<dbReference type="InterPro" id="IPR009075">
    <property type="entry name" value="AcylCo_DH/oxidase_C"/>
</dbReference>
<comment type="function">
    <text evidence="7">Involved in the assimilation of dimethylsulphoniopropionate (DMSP), an important compound in the fixation of carbon in marine phytoplankton, by mediating the conversion of 3-(methylthio)propanoyl-CoA (MMPA-CoA) to 3-(methylthio)acryloyl-CoA (MTA-CoA).</text>
</comment>
<proteinExistence type="inferred from homology"/>
<sequence>MNYIPPLNDMAFVVKELLGLEPLAALPGGEGAEASLFDAVLAESARLTQEVLVPLNSVGDHEPAHLDGGKVITPQGFKMAYEQFLAGGWNGLTAPVDFGGQGLPSIFAAPLEEMWHGANMAFTLGPLLTRGAVEAIDYAGTAAQKARYLPKLITGTWMGTMNLTEPQAGSDLGALRTRAVPAGDGTYRLTGQKIFITYGDQDWTENIIHLVLARLPDAPAGVRGLSLFIVPKVLLNDQGNLAAPNQVRTVSLEHKLGIHGSPTCMLSYGDEGGAWGELLGEPHRGLELMFVMMNAARFSVGVQGLAIGERAYQGALEYARTRIQGLPVGESQLQPIVHHPDVLRMLVEMDARLQAGRTLAYYAGWMIDRAHFEIDPQRKAWAQRRSDLLTPLVKGHCTELGVWASNVALQVFGGMGFIEETGAAQHYRDARITTIYEGTTGIQANDLVGRKLWRDQGLAVRELLEEISATLKEFQEGEKVGSAILQAQAEVLKLTVQATERLLRQGVTDPRWGLGVAVPYLHLLSLCVSAWWMTRSAWVAAQGRGGLPAEFYRQKQNVVSFYAAHVLPRALVLARQIEAPGDLLESLRSSMAGDGTVIH</sequence>
<evidence type="ECO:0000313" key="15">
    <source>
        <dbReference type="EMBL" id="KXW58956.1"/>
    </source>
</evidence>
<feature type="domain" description="Acetyl-CoA dehydrogenase-like C-terminal" evidence="14">
    <location>
        <begin position="463"/>
        <end position="584"/>
    </location>
</feature>
<gene>
    <name evidence="15" type="ORF">FEMY_04780</name>
</gene>
<dbReference type="FunFam" id="2.40.110.10:FF:000031">
    <property type="entry name" value="Acyl-CoA dehydrogenase, putative"/>
    <property type="match status" value="1"/>
</dbReference>
<comment type="similarity">
    <text evidence="2 10">Belongs to the acyl-CoA dehydrogenase family.</text>
</comment>
<dbReference type="SUPFAM" id="SSF47203">
    <property type="entry name" value="Acyl-CoA dehydrogenase C-terminal domain-like"/>
    <property type="match status" value="1"/>
</dbReference>
<evidence type="ECO:0000259" key="14">
    <source>
        <dbReference type="Pfam" id="PF12806"/>
    </source>
</evidence>
<feature type="domain" description="Acyl-CoA dehydrogenase/oxidase N-terminal" evidence="13">
    <location>
        <begin position="81"/>
        <end position="155"/>
    </location>
</feature>
<protein>
    <recommendedName>
        <fullName evidence="9">3-methylmercaptopropionyl-CoA dehydrogenase</fullName>
        <ecNumber evidence="8">1.3.99.41</ecNumber>
    </recommendedName>
</protein>
<dbReference type="Gene3D" id="2.40.110.10">
    <property type="entry name" value="Butyryl-CoA Dehydrogenase, subunit A, domain 2"/>
    <property type="match status" value="1"/>
</dbReference>
<evidence type="ECO:0000256" key="8">
    <source>
        <dbReference type="ARBA" id="ARBA00066694"/>
    </source>
</evidence>
<dbReference type="GO" id="GO:0050660">
    <property type="term" value="F:flavin adenine dinucleotide binding"/>
    <property type="evidence" value="ECO:0007669"/>
    <property type="project" value="InterPro"/>
</dbReference>
<dbReference type="Pfam" id="PF02771">
    <property type="entry name" value="Acyl-CoA_dh_N"/>
    <property type="match status" value="1"/>
</dbReference>
<name>A0A149W0K8_9PROT</name>
<evidence type="ECO:0000259" key="12">
    <source>
        <dbReference type="Pfam" id="PF02770"/>
    </source>
</evidence>
<evidence type="ECO:0000256" key="2">
    <source>
        <dbReference type="ARBA" id="ARBA00009347"/>
    </source>
</evidence>
<dbReference type="AlphaFoldDB" id="A0A149W0K8"/>
<dbReference type="SUPFAM" id="SSF56645">
    <property type="entry name" value="Acyl-CoA dehydrogenase NM domain-like"/>
    <property type="match status" value="1"/>
</dbReference>
<organism evidence="15 16">
    <name type="scientific">Ferrovum myxofaciens</name>
    <dbReference type="NCBI Taxonomy" id="416213"/>
    <lineage>
        <taxon>Bacteria</taxon>
        <taxon>Pseudomonadati</taxon>
        <taxon>Pseudomonadota</taxon>
        <taxon>Betaproteobacteria</taxon>
        <taxon>Ferrovales</taxon>
        <taxon>Ferrovaceae</taxon>
        <taxon>Ferrovum</taxon>
    </lineage>
</organism>
<dbReference type="InterPro" id="IPR025878">
    <property type="entry name" value="Acyl-CoA_dh-like_C_dom"/>
</dbReference>
<dbReference type="Pfam" id="PF00441">
    <property type="entry name" value="Acyl-CoA_dh_1"/>
    <property type="match status" value="1"/>
</dbReference>
<feature type="domain" description="Acyl-CoA dehydrogenase/oxidase C-terminal" evidence="11">
    <location>
        <begin position="284"/>
        <end position="447"/>
    </location>
</feature>
<keyword evidence="4 10" id="KW-0274">FAD</keyword>
<dbReference type="PANTHER" id="PTHR42803">
    <property type="entry name" value="ACYL-COA DEHYDROGENASE"/>
    <property type="match status" value="1"/>
</dbReference>
<dbReference type="InterPro" id="IPR009100">
    <property type="entry name" value="AcylCoA_DH/oxidase_NM_dom_sf"/>
</dbReference>
<comment type="caution">
    <text evidence="15">The sequence shown here is derived from an EMBL/GenBank/DDBJ whole genome shotgun (WGS) entry which is preliminary data.</text>
</comment>
<dbReference type="PANTHER" id="PTHR42803:SF1">
    <property type="entry name" value="BROAD-SPECIFICITY LINEAR ACYL-COA DEHYDROGENASE FADE5"/>
    <property type="match status" value="1"/>
</dbReference>
<reference evidence="15 16" key="1">
    <citation type="submission" date="2016-01" db="EMBL/GenBank/DDBJ databases">
        <title>Genome sequence of the acidophilic iron oxidising Ferrovum strain Z-31.</title>
        <authorList>
            <person name="Poehlein A."/>
            <person name="Ullrich S.R."/>
            <person name="Schloemann M."/>
            <person name="Muehling M."/>
            <person name="Daniel R."/>
        </authorList>
    </citation>
    <scope>NUCLEOTIDE SEQUENCE [LARGE SCALE GENOMIC DNA]</scope>
    <source>
        <strain evidence="15 16">Z-31</strain>
    </source>
</reference>
<keyword evidence="16" id="KW-1185">Reference proteome</keyword>
<dbReference type="InterPro" id="IPR046373">
    <property type="entry name" value="Acyl-CoA_Oxase/DH_mid-dom_sf"/>
</dbReference>
<dbReference type="InterPro" id="IPR013786">
    <property type="entry name" value="AcylCoA_DH/ox_N"/>
</dbReference>
<evidence type="ECO:0000256" key="6">
    <source>
        <dbReference type="ARBA" id="ARBA00051388"/>
    </source>
</evidence>
<dbReference type="InterPro" id="IPR037069">
    <property type="entry name" value="AcylCoA_DH/ox_N_sf"/>
</dbReference>
<keyword evidence="5 10" id="KW-0560">Oxidoreductase</keyword>
<dbReference type="EMBL" id="LRRD01000007">
    <property type="protein sequence ID" value="KXW58956.1"/>
    <property type="molecule type" value="Genomic_DNA"/>
</dbReference>
<evidence type="ECO:0000256" key="10">
    <source>
        <dbReference type="RuleBase" id="RU362125"/>
    </source>
</evidence>
<dbReference type="Proteomes" id="UP000075653">
    <property type="component" value="Unassembled WGS sequence"/>
</dbReference>
<feature type="domain" description="Acyl-CoA oxidase/dehydrogenase middle" evidence="12">
    <location>
        <begin position="161"/>
        <end position="268"/>
    </location>
</feature>
<accession>A0A149W0K8</accession>
<comment type="cofactor">
    <cofactor evidence="1 10">
        <name>FAD</name>
        <dbReference type="ChEBI" id="CHEBI:57692"/>
    </cofactor>
</comment>
<keyword evidence="3 10" id="KW-0285">Flavoprotein</keyword>
<dbReference type="InterPro" id="IPR036250">
    <property type="entry name" value="AcylCo_DH-like_C"/>
</dbReference>
<evidence type="ECO:0000259" key="11">
    <source>
        <dbReference type="Pfam" id="PF00441"/>
    </source>
</evidence>